<gene>
    <name evidence="1" type="ORF">L195_g058407</name>
</gene>
<protein>
    <recommendedName>
        <fullName evidence="3">Retrotransposon-related protein</fullName>
    </recommendedName>
</protein>
<evidence type="ECO:0000313" key="1">
    <source>
        <dbReference type="EMBL" id="PNX56849.1"/>
    </source>
</evidence>
<feature type="non-terminal residue" evidence="1">
    <location>
        <position position="1"/>
    </location>
</feature>
<dbReference type="EMBL" id="ASHM01121167">
    <property type="protein sequence ID" value="PNX56849.1"/>
    <property type="molecule type" value="Genomic_DNA"/>
</dbReference>
<organism evidence="1 2">
    <name type="scientific">Trifolium pratense</name>
    <name type="common">Red clover</name>
    <dbReference type="NCBI Taxonomy" id="57577"/>
    <lineage>
        <taxon>Eukaryota</taxon>
        <taxon>Viridiplantae</taxon>
        <taxon>Streptophyta</taxon>
        <taxon>Embryophyta</taxon>
        <taxon>Tracheophyta</taxon>
        <taxon>Spermatophyta</taxon>
        <taxon>Magnoliopsida</taxon>
        <taxon>eudicotyledons</taxon>
        <taxon>Gunneridae</taxon>
        <taxon>Pentapetalae</taxon>
        <taxon>rosids</taxon>
        <taxon>fabids</taxon>
        <taxon>Fabales</taxon>
        <taxon>Fabaceae</taxon>
        <taxon>Papilionoideae</taxon>
        <taxon>50 kb inversion clade</taxon>
        <taxon>NPAAA clade</taxon>
        <taxon>Hologalegina</taxon>
        <taxon>IRL clade</taxon>
        <taxon>Trifolieae</taxon>
        <taxon>Trifolium</taxon>
    </lineage>
</organism>
<dbReference type="Proteomes" id="UP000236291">
    <property type="component" value="Unassembled WGS sequence"/>
</dbReference>
<dbReference type="InterPro" id="IPR032567">
    <property type="entry name" value="RTL1-rel"/>
</dbReference>
<reference evidence="1 2" key="1">
    <citation type="journal article" date="2014" name="Am. J. Bot.">
        <title>Genome assembly and annotation for red clover (Trifolium pratense; Fabaceae).</title>
        <authorList>
            <person name="Istvanek J."/>
            <person name="Jaros M."/>
            <person name="Krenek A."/>
            <person name="Repkova J."/>
        </authorList>
    </citation>
    <scope>NUCLEOTIDE SEQUENCE [LARGE SCALE GENOMIC DNA]</scope>
    <source>
        <strain evidence="2">cv. Tatra</strain>
        <tissue evidence="1">Young leaves</tissue>
    </source>
</reference>
<evidence type="ECO:0008006" key="3">
    <source>
        <dbReference type="Google" id="ProtNLM"/>
    </source>
</evidence>
<proteinExistence type="predicted"/>
<dbReference type="PANTHER" id="PTHR15503">
    <property type="entry name" value="LDOC1 RELATED"/>
    <property type="match status" value="1"/>
</dbReference>
<dbReference type="Gene3D" id="3.10.10.10">
    <property type="entry name" value="HIV Type 1 Reverse Transcriptase, subunit A, domain 1"/>
    <property type="match status" value="1"/>
</dbReference>
<dbReference type="InterPro" id="IPR043502">
    <property type="entry name" value="DNA/RNA_pol_sf"/>
</dbReference>
<dbReference type="AlphaFoldDB" id="A0A2K3JS29"/>
<accession>A0A2K3JS29</accession>
<reference evidence="1 2" key="2">
    <citation type="journal article" date="2017" name="Front. Plant Sci.">
        <title>Gene Classification and Mining of Molecular Markers Useful in Red Clover (Trifolium pratense) Breeding.</title>
        <authorList>
            <person name="Istvanek J."/>
            <person name="Dluhosova J."/>
            <person name="Dluhos P."/>
            <person name="Patkova L."/>
            <person name="Nedelnik J."/>
            <person name="Repkova J."/>
        </authorList>
    </citation>
    <scope>NUCLEOTIDE SEQUENCE [LARGE SCALE GENOMIC DNA]</scope>
    <source>
        <strain evidence="2">cv. Tatra</strain>
        <tissue evidence="1">Young leaves</tissue>
    </source>
</reference>
<dbReference type="SUPFAM" id="SSF56672">
    <property type="entry name" value="DNA/RNA polymerases"/>
    <property type="match status" value="1"/>
</dbReference>
<name>A0A2K3JS29_TRIPR</name>
<feature type="non-terminal residue" evidence="1">
    <location>
        <position position="176"/>
    </location>
</feature>
<dbReference type="PANTHER" id="PTHR15503:SF22">
    <property type="entry name" value="TRANSPOSON TY3-I GAG POLYPROTEIN"/>
    <property type="match status" value="1"/>
</dbReference>
<comment type="caution">
    <text evidence="1">The sequence shown here is derived from an EMBL/GenBank/DDBJ whole genome shotgun (WGS) entry which is preliminary data.</text>
</comment>
<evidence type="ECO:0000313" key="2">
    <source>
        <dbReference type="Proteomes" id="UP000236291"/>
    </source>
</evidence>
<sequence length="176" mass="19639">GADVILGASWLATLGPHVADYASLTLKFFLEGKFVTLVGEPEARPSSAQLHHFKRLHTTDAIAECFTVQWLKSTEAADIFKELPTNIEPEIAMLLHTYKELFQPPSALPPSRAHNHSIPLMEGANPVKVKPYRYPHSQKEQIEKMVQDMLQQGIIQPSTSPFSSPIVLVKKKDGTW</sequence>